<gene>
    <name evidence="13" type="ORF">GCM10010912_15260</name>
</gene>
<keyword evidence="8" id="KW-0067">ATP-binding</keyword>
<dbReference type="AlphaFoldDB" id="A0A917C444"/>
<dbReference type="PANTHER" id="PTHR45453">
    <property type="entry name" value="PHOSPHATE REGULON SENSOR PROTEIN PHOR"/>
    <property type="match status" value="1"/>
</dbReference>
<feature type="domain" description="Histidine kinase" evidence="12">
    <location>
        <begin position="149"/>
        <end position="369"/>
    </location>
</feature>
<evidence type="ECO:0000256" key="11">
    <source>
        <dbReference type="SAM" id="Phobius"/>
    </source>
</evidence>
<keyword evidence="11" id="KW-1133">Transmembrane helix</keyword>
<name>A0A917C444_9BACL</name>
<dbReference type="Pfam" id="PF02518">
    <property type="entry name" value="HATPase_c"/>
    <property type="match status" value="1"/>
</dbReference>
<keyword evidence="11" id="KW-0812">Transmembrane</keyword>
<organism evidence="13 14">
    <name type="scientific">Paenibacillus albidus</name>
    <dbReference type="NCBI Taxonomy" id="2041023"/>
    <lineage>
        <taxon>Bacteria</taxon>
        <taxon>Bacillati</taxon>
        <taxon>Bacillota</taxon>
        <taxon>Bacilli</taxon>
        <taxon>Bacillales</taxon>
        <taxon>Paenibacillaceae</taxon>
        <taxon>Paenibacillus</taxon>
    </lineage>
</organism>
<dbReference type="CDD" id="cd00082">
    <property type="entry name" value="HisKA"/>
    <property type="match status" value="1"/>
</dbReference>
<feature type="coiled-coil region" evidence="10">
    <location>
        <begin position="115"/>
        <end position="145"/>
    </location>
</feature>
<dbReference type="GO" id="GO:0004721">
    <property type="term" value="F:phosphoprotein phosphatase activity"/>
    <property type="evidence" value="ECO:0007669"/>
    <property type="project" value="TreeGrafter"/>
</dbReference>
<evidence type="ECO:0000256" key="5">
    <source>
        <dbReference type="ARBA" id="ARBA00022679"/>
    </source>
</evidence>
<comment type="caution">
    <text evidence="13">The sequence shown here is derived from an EMBL/GenBank/DDBJ whole genome shotgun (WGS) entry which is preliminary data.</text>
</comment>
<dbReference type="Gene3D" id="3.30.565.10">
    <property type="entry name" value="Histidine kinase-like ATPase, C-terminal domain"/>
    <property type="match status" value="1"/>
</dbReference>
<keyword evidence="10" id="KW-0175">Coiled coil</keyword>
<dbReference type="Pfam" id="PF00512">
    <property type="entry name" value="HisKA"/>
    <property type="match status" value="1"/>
</dbReference>
<evidence type="ECO:0000256" key="2">
    <source>
        <dbReference type="ARBA" id="ARBA00004370"/>
    </source>
</evidence>
<dbReference type="EMBL" id="BMKR01000005">
    <property type="protein sequence ID" value="GGF71047.1"/>
    <property type="molecule type" value="Genomic_DNA"/>
</dbReference>
<keyword evidence="5" id="KW-0808">Transferase</keyword>
<dbReference type="InterPro" id="IPR004358">
    <property type="entry name" value="Sig_transdc_His_kin-like_C"/>
</dbReference>
<accession>A0A917C444</accession>
<dbReference type="InterPro" id="IPR050351">
    <property type="entry name" value="BphY/WalK/GraS-like"/>
</dbReference>
<dbReference type="PRINTS" id="PR00344">
    <property type="entry name" value="BCTRLSENSOR"/>
</dbReference>
<proteinExistence type="predicted"/>
<dbReference type="CDD" id="cd00075">
    <property type="entry name" value="HATPase"/>
    <property type="match status" value="1"/>
</dbReference>
<evidence type="ECO:0000256" key="7">
    <source>
        <dbReference type="ARBA" id="ARBA00022777"/>
    </source>
</evidence>
<dbReference type="InterPro" id="IPR036097">
    <property type="entry name" value="HisK_dim/P_sf"/>
</dbReference>
<sequence length="377" mass="42577">MRTFLRIGIRLALFLLLLSVCVVAGWVVITTVLILLREVFPFLKKGSMSWTQTGVFLLLCLLALVLFIWSLTKPVSYMLTWLRQLAQGNYEEPVRTDWRGRPAAGDEIRVPYSFYQEIIGQLTLLTRVLRQAENERRERDENRKNWIAGVRHDLKTPLAYIRGYGSMIAAVQQYNWSAGEMAQFGALIEQKTIQVEQLIEDMNASYQLDSGELPLHKELTEIVEFTRKIVTDLAEQTLAETFTFAFETNKEQQELVIDRRLLKRALHNLLWNAVVHNPAGSHILMELRCMPQGVTMFIRDNGQGIPPGKLAHLNAGGQNEGLSAHTRLHGSGLGIALARDFVEKHGGTVTIHSEQHQGTVVSVHLNYVAGSLLQPSE</sequence>
<dbReference type="InterPro" id="IPR003594">
    <property type="entry name" value="HATPase_dom"/>
</dbReference>
<dbReference type="SUPFAM" id="SSF47384">
    <property type="entry name" value="Homodimeric domain of signal transducing histidine kinase"/>
    <property type="match status" value="1"/>
</dbReference>
<reference evidence="13" key="1">
    <citation type="journal article" date="2014" name="Int. J. Syst. Evol. Microbiol.">
        <title>Complete genome sequence of Corynebacterium casei LMG S-19264T (=DSM 44701T), isolated from a smear-ripened cheese.</title>
        <authorList>
            <consortium name="US DOE Joint Genome Institute (JGI-PGF)"/>
            <person name="Walter F."/>
            <person name="Albersmeier A."/>
            <person name="Kalinowski J."/>
            <person name="Ruckert C."/>
        </authorList>
    </citation>
    <scope>NUCLEOTIDE SEQUENCE</scope>
    <source>
        <strain evidence="13">CGMCC 1.16134</strain>
    </source>
</reference>
<evidence type="ECO:0000256" key="8">
    <source>
        <dbReference type="ARBA" id="ARBA00022840"/>
    </source>
</evidence>
<comment type="subcellular location">
    <subcellularLocation>
        <location evidence="2">Membrane</location>
    </subcellularLocation>
</comment>
<evidence type="ECO:0000256" key="10">
    <source>
        <dbReference type="SAM" id="Coils"/>
    </source>
</evidence>
<evidence type="ECO:0000256" key="9">
    <source>
        <dbReference type="ARBA" id="ARBA00023012"/>
    </source>
</evidence>
<evidence type="ECO:0000313" key="13">
    <source>
        <dbReference type="EMBL" id="GGF71047.1"/>
    </source>
</evidence>
<dbReference type="Gene3D" id="1.10.287.130">
    <property type="match status" value="1"/>
</dbReference>
<evidence type="ECO:0000256" key="3">
    <source>
        <dbReference type="ARBA" id="ARBA00012438"/>
    </source>
</evidence>
<reference evidence="13" key="2">
    <citation type="submission" date="2020-09" db="EMBL/GenBank/DDBJ databases">
        <authorList>
            <person name="Sun Q."/>
            <person name="Zhou Y."/>
        </authorList>
    </citation>
    <scope>NUCLEOTIDE SEQUENCE</scope>
    <source>
        <strain evidence="13">CGMCC 1.16134</strain>
    </source>
</reference>
<keyword evidence="14" id="KW-1185">Reference proteome</keyword>
<dbReference type="GO" id="GO:0000155">
    <property type="term" value="F:phosphorelay sensor kinase activity"/>
    <property type="evidence" value="ECO:0007669"/>
    <property type="project" value="InterPro"/>
</dbReference>
<dbReference type="GO" id="GO:0005524">
    <property type="term" value="F:ATP binding"/>
    <property type="evidence" value="ECO:0007669"/>
    <property type="project" value="UniProtKB-KW"/>
</dbReference>
<evidence type="ECO:0000259" key="12">
    <source>
        <dbReference type="PROSITE" id="PS50109"/>
    </source>
</evidence>
<feature type="transmembrane region" description="Helical" evidence="11">
    <location>
        <begin position="12"/>
        <end position="36"/>
    </location>
</feature>
<dbReference type="PANTHER" id="PTHR45453:SF1">
    <property type="entry name" value="PHOSPHATE REGULON SENSOR PROTEIN PHOR"/>
    <property type="match status" value="1"/>
</dbReference>
<dbReference type="SMART" id="SM00387">
    <property type="entry name" value="HATPase_c"/>
    <property type="match status" value="1"/>
</dbReference>
<dbReference type="GO" id="GO:0005886">
    <property type="term" value="C:plasma membrane"/>
    <property type="evidence" value="ECO:0007669"/>
    <property type="project" value="TreeGrafter"/>
</dbReference>
<dbReference type="InterPro" id="IPR036890">
    <property type="entry name" value="HATPase_C_sf"/>
</dbReference>
<evidence type="ECO:0000313" key="14">
    <source>
        <dbReference type="Proteomes" id="UP000637643"/>
    </source>
</evidence>
<evidence type="ECO:0000256" key="1">
    <source>
        <dbReference type="ARBA" id="ARBA00000085"/>
    </source>
</evidence>
<evidence type="ECO:0000256" key="4">
    <source>
        <dbReference type="ARBA" id="ARBA00022553"/>
    </source>
</evidence>
<dbReference type="SMART" id="SM00388">
    <property type="entry name" value="HisKA"/>
    <property type="match status" value="1"/>
</dbReference>
<keyword evidence="11" id="KW-0472">Membrane</keyword>
<keyword evidence="9" id="KW-0902">Two-component regulatory system</keyword>
<dbReference type="GO" id="GO:0016036">
    <property type="term" value="P:cellular response to phosphate starvation"/>
    <property type="evidence" value="ECO:0007669"/>
    <property type="project" value="TreeGrafter"/>
</dbReference>
<evidence type="ECO:0000256" key="6">
    <source>
        <dbReference type="ARBA" id="ARBA00022741"/>
    </source>
</evidence>
<dbReference type="SUPFAM" id="SSF55874">
    <property type="entry name" value="ATPase domain of HSP90 chaperone/DNA topoisomerase II/histidine kinase"/>
    <property type="match status" value="1"/>
</dbReference>
<feature type="transmembrane region" description="Helical" evidence="11">
    <location>
        <begin position="48"/>
        <end position="69"/>
    </location>
</feature>
<dbReference type="InterPro" id="IPR003661">
    <property type="entry name" value="HisK_dim/P_dom"/>
</dbReference>
<keyword evidence="4" id="KW-0597">Phosphoprotein</keyword>
<dbReference type="InterPro" id="IPR005467">
    <property type="entry name" value="His_kinase_dom"/>
</dbReference>
<dbReference type="PROSITE" id="PS50109">
    <property type="entry name" value="HIS_KIN"/>
    <property type="match status" value="1"/>
</dbReference>
<protein>
    <recommendedName>
        <fullName evidence="3">histidine kinase</fullName>
        <ecNumber evidence="3">2.7.13.3</ecNumber>
    </recommendedName>
</protein>
<keyword evidence="6" id="KW-0547">Nucleotide-binding</keyword>
<dbReference type="EC" id="2.7.13.3" evidence="3"/>
<keyword evidence="7" id="KW-0418">Kinase</keyword>
<comment type="catalytic activity">
    <reaction evidence="1">
        <text>ATP + protein L-histidine = ADP + protein N-phospho-L-histidine.</text>
        <dbReference type="EC" id="2.7.13.3"/>
    </reaction>
</comment>
<dbReference type="Proteomes" id="UP000637643">
    <property type="component" value="Unassembled WGS sequence"/>
</dbReference>